<dbReference type="Proteomes" id="UP000095286">
    <property type="component" value="Unplaced"/>
</dbReference>
<dbReference type="WBParaSite" id="RSKR_0001130000.1">
    <property type="protein sequence ID" value="RSKR_0001130000.1"/>
    <property type="gene ID" value="RSKR_0001130000"/>
</dbReference>
<evidence type="ECO:0000313" key="1">
    <source>
        <dbReference type="Proteomes" id="UP000095286"/>
    </source>
</evidence>
<accession>A0AC35UGZ5</accession>
<reference evidence="2" key="1">
    <citation type="submission" date="2016-11" db="UniProtKB">
        <authorList>
            <consortium name="WormBaseParasite"/>
        </authorList>
    </citation>
    <scope>IDENTIFICATION</scope>
    <source>
        <strain evidence="2">KR3021</strain>
    </source>
</reference>
<evidence type="ECO:0000313" key="2">
    <source>
        <dbReference type="WBParaSite" id="RSKR_0001130000.1"/>
    </source>
</evidence>
<sequence length="142" mass="16133">MFFYFKASILITLCAICYVSCFTQQSVGVRGRLICGDKPLGNTKVKLWNKNTLGRDDQLATMKTDANGNYELTGGVGSMFGMDVHLKIYHDCDDGIKPCQRKVDLKIPNEYITRTDKVQKFFDGGVMNMMFKFKDESRDCLN</sequence>
<proteinExistence type="predicted"/>
<organism evidence="1 2">
    <name type="scientific">Rhabditophanes sp. KR3021</name>
    <dbReference type="NCBI Taxonomy" id="114890"/>
    <lineage>
        <taxon>Eukaryota</taxon>
        <taxon>Metazoa</taxon>
        <taxon>Ecdysozoa</taxon>
        <taxon>Nematoda</taxon>
        <taxon>Chromadorea</taxon>
        <taxon>Rhabditida</taxon>
        <taxon>Tylenchina</taxon>
        <taxon>Panagrolaimomorpha</taxon>
        <taxon>Strongyloidoidea</taxon>
        <taxon>Alloionematidae</taxon>
        <taxon>Rhabditophanes</taxon>
    </lineage>
</organism>
<protein>
    <submittedName>
        <fullName evidence="2">Transthyretin-like family protein</fullName>
    </submittedName>
</protein>
<name>A0AC35UGZ5_9BILA</name>